<comment type="caution">
    <text evidence="3">The sequence shown here is derived from an EMBL/GenBank/DDBJ whole genome shotgun (WGS) entry which is preliminary data.</text>
</comment>
<dbReference type="AlphaFoldDB" id="A0AAW5JM40"/>
<evidence type="ECO:0000313" key="3">
    <source>
        <dbReference type="EMBL" id="MCQ4769435.1"/>
    </source>
</evidence>
<feature type="signal peptide" evidence="2">
    <location>
        <begin position="1"/>
        <end position="29"/>
    </location>
</feature>
<evidence type="ECO:0000256" key="1">
    <source>
        <dbReference type="SAM" id="MobiDB-lite"/>
    </source>
</evidence>
<keyword evidence="2" id="KW-0732">Signal</keyword>
<protein>
    <submittedName>
        <fullName evidence="3">Uncharacterized protein</fullName>
    </submittedName>
</protein>
<feature type="region of interest" description="Disordered" evidence="1">
    <location>
        <begin position="58"/>
        <end position="79"/>
    </location>
</feature>
<sequence>MGKDRNDRRKKLIASCLLALLLIGGVAAAERLNQMDPASRGLTGTPSGVTFWRAEQEDVEIPDEATPKAPAPRAAGDAL</sequence>
<dbReference type="Proteomes" id="UP001204562">
    <property type="component" value="Unassembled WGS sequence"/>
</dbReference>
<gene>
    <name evidence="3" type="ORF">NE579_03000</name>
</gene>
<dbReference type="EMBL" id="JANFYS010000003">
    <property type="protein sequence ID" value="MCQ4769435.1"/>
    <property type="molecule type" value="Genomic_DNA"/>
</dbReference>
<feature type="chain" id="PRO_5043756083" evidence="2">
    <location>
        <begin position="30"/>
        <end position="79"/>
    </location>
</feature>
<evidence type="ECO:0000313" key="4">
    <source>
        <dbReference type="Proteomes" id="UP001204562"/>
    </source>
</evidence>
<proteinExistence type="predicted"/>
<accession>A0AAW5JM40</accession>
<name>A0AAW5JM40_9FIRM</name>
<evidence type="ECO:0000256" key="2">
    <source>
        <dbReference type="SAM" id="SignalP"/>
    </source>
</evidence>
<dbReference type="RefSeq" id="WP_256303203.1">
    <property type="nucleotide sequence ID" value="NZ_JANFYS010000003.1"/>
</dbReference>
<reference evidence="3" key="1">
    <citation type="submission" date="2022-06" db="EMBL/GenBank/DDBJ databases">
        <title>Isolation of gut microbiota from human fecal samples.</title>
        <authorList>
            <person name="Pamer E.G."/>
            <person name="Barat B."/>
            <person name="Waligurski E."/>
            <person name="Medina S."/>
            <person name="Paddock L."/>
            <person name="Mostad J."/>
        </authorList>
    </citation>
    <scope>NUCLEOTIDE SEQUENCE</scope>
    <source>
        <strain evidence="3">DFI.9.91</strain>
    </source>
</reference>
<organism evidence="3 4">
    <name type="scientific">Intestinimonas massiliensis</name>
    <name type="common">ex Afouda et al. 2020</name>
    <dbReference type="NCBI Taxonomy" id="1673721"/>
    <lineage>
        <taxon>Bacteria</taxon>
        <taxon>Bacillati</taxon>
        <taxon>Bacillota</taxon>
        <taxon>Clostridia</taxon>
        <taxon>Eubacteriales</taxon>
        <taxon>Intestinimonas</taxon>
    </lineage>
</organism>